<feature type="domain" description="EthD" evidence="2">
    <location>
        <begin position="18"/>
        <end position="94"/>
    </location>
</feature>
<dbReference type="NCBIfam" id="TIGR02118">
    <property type="entry name" value="EthD family reductase"/>
    <property type="match status" value="1"/>
</dbReference>
<name>A0AA38X1H0_9EURO</name>
<dbReference type="EMBL" id="JAPDRK010000017">
    <property type="protein sequence ID" value="KAJ9605005.1"/>
    <property type="molecule type" value="Genomic_DNA"/>
</dbReference>
<dbReference type="AlphaFoldDB" id="A0AA38X1H0"/>
<dbReference type="SUPFAM" id="SSF54909">
    <property type="entry name" value="Dimeric alpha+beta barrel"/>
    <property type="match status" value="1"/>
</dbReference>
<dbReference type="InterPro" id="IPR009799">
    <property type="entry name" value="EthD_dom"/>
</dbReference>
<evidence type="ECO:0000313" key="3">
    <source>
        <dbReference type="EMBL" id="KAJ9605005.1"/>
    </source>
</evidence>
<evidence type="ECO:0000259" key="2">
    <source>
        <dbReference type="Pfam" id="PF07110"/>
    </source>
</evidence>
<evidence type="ECO:0000313" key="4">
    <source>
        <dbReference type="Proteomes" id="UP001172673"/>
    </source>
</evidence>
<protein>
    <recommendedName>
        <fullName evidence="2">EthD domain-containing protein</fullName>
    </recommendedName>
</protein>
<dbReference type="InterPro" id="IPR011008">
    <property type="entry name" value="Dimeric_a/b-barrel"/>
</dbReference>
<dbReference type="Proteomes" id="UP001172673">
    <property type="component" value="Unassembled WGS sequence"/>
</dbReference>
<reference evidence="3" key="1">
    <citation type="submission" date="2022-10" db="EMBL/GenBank/DDBJ databases">
        <title>Culturing micro-colonial fungi from biological soil crusts in the Mojave desert and describing Neophaeococcomyces mojavensis, and introducing the new genera and species Taxawa tesnikishii.</title>
        <authorList>
            <person name="Kurbessoian T."/>
            <person name="Stajich J.E."/>
        </authorList>
    </citation>
    <scope>NUCLEOTIDE SEQUENCE</scope>
    <source>
        <strain evidence="3">TK_41</strain>
    </source>
</reference>
<dbReference type="Gene3D" id="3.30.70.100">
    <property type="match status" value="1"/>
</dbReference>
<organism evidence="3 4">
    <name type="scientific">Cladophialophora chaetospira</name>
    <dbReference type="NCBI Taxonomy" id="386627"/>
    <lineage>
        <taxon>Eukaryota</taxon>
        <taxon>Fungi</taxon>
        <taxon>Dikarya</taxon>
        <taxon>Ascomycota</taxon>
        <taxon>Pezizomycotina</taxon>
        <taxon>Eurotiomycetes</taxon>
        <taxon>Chaetothyriomycetidae</taxon>
        <taxon>Chaetothyriales</taxon>
        <taxon>Herpotrichiellaceae</taxon>
        <taxon>Cladophialophora</taxon>
    </lineage>
</organism>
<dbReference type="GO" id="GO:0016491">
    <property type="term" value="F:oxidoreductase activity"/>
    <property type="evidence" value="ECO:0007669"/>
    <property type="project" value="InterPro"/>
</dbReference>
<dbReference type="PANTHER" id="PTHR40260:SF2">
    <property type="entry name" value="BLR8190 PROTEIN"/>
    <property type="match status" value="1"/>
</dbReference>
<dbReference type="PANTHER" id="PTHR40260">
    <property type="entry name" value="BLR8190 PROTEIN"/>
    <property type="match status" value="1"/>
</dbReference>
<gene>
    <name evidence="3" type="ORF">H2200_010394</name>
</gene>
<comment type="similarity">
    <text evidence="1">Belongs to the tpcK family.</text>
</comment>
<dbReference type="Pfam" id="PF07110">
    <property type="entry name" value="EthD"/>
    <property type="match status" value="1"/>
</dbReference>
<sequence length="107" mass="11758">MPFHATVLYPNDEDATFDMDYYLKKHMPFVQESFGKHGLKRWEVLEYKPGLDGSKPQFSVAATLIFDTPEQLGAAMSSPEAGPVLDDVKNFSNKGPTFLGGSLVGTS</sequence>
<proteinExistence type="inferred from homology"/>
<evidence type="ECO:0000256" key="1">
    <source>
        <dbReference type="ARBA" id="ARBA00005986"/>
    </source>
</evidence>
<accession>A0AA38X1H0</accession>
<comment type="caution">
    <text evidence="3">The sequence shown here is derived from an EMBL/GenBank/DDBJ whole genome shotgun (WGS) entry which is preliminary data.</text>
</comment>
<keyword evidence="4" id="KW-1185">Reference proteome</keyword>